<dbReference type="RefSeq" id="WP_416085362.1">
    <property type="nucleotide sequence ID" value="NZ_JBNATC010000038.1"/>
</dbReference>
<accession>A0A2J6WEK4</accession>
<dbReference type="InterPro" id="IPR003731">
    <property type="entry name" value="Di-Nase_FeMo-co_biosynth"/>
</dbReference>
<dbReference type="CDD" id="cd00851">
    <property type="entry name" value="MTH1175"/>
    <property type="match status" value="1"/>
</dbReference>
<feature type="domain" description="Dinitrogenase iron-molybdenum cofactor biosynthesis" evidence="2">
    <location>
        <begin position="14"/>
        <end position="104"/>
    </location>
</feature>
<organism evidence="3 4">
    <name type="scientific">Caldisericum exile</name>
    <dbReference type="NCBI Taxonomy" id="693075"/>
    <lineage>
        <taxon>Bacteria</taxon>
        <taxon>Pseudomonadati</taxon>
        <taxon>Caldisericota/Cryosericota group</taxon>
        <taxon>Caldisericota</taxon>
        <taxon>Caldisericia</taxon>
        <taxon>Caldisericales</taxon>
        <taxon>Caldisericaceae</taxon>
        <taxon>Caldisericum</taxon>
    </lineage>
</organism>
<name>A0A2J6WEK4_9BACT</name>
<dbReference type="AlphaFoldDB" id="A0A2J6WEK4"/>
<evidence type="ECO:0000256" key="1">
    <source>
        <dbReference type="SAM" id="Coils"/>
    </source>
</evidence>
<evidence type="ECO:0000313" key="4">
    <source>
        <dbReference type="Proteomes" id="UP000237040"/>
    </source>
</evidence>
<evidence type="ECO:0000259" key="2">
    <source>
        <dbReference type="Pfam" id="PF02579"/>
    </source>
</evidence>
<keyword evidence="1" id="KW-0175">Coiled coil</keyword>
<comment type="caution">
    <text evidence="3">The sequence shown here is derived from an EMBL/GenBank/DDBJ whole genome shotgun (WGS) entry which is preliminary data.</text>
</comment>
<reference evidence="3 4" key="1">
    <citation type="submission" date="2018-01" db="EMBL/GenBank/DDBJ databases">
        <title>Metagenomic assembled genomes from two thermal pools in the Uzon Caldera, Kamchatka, Russia.</title>
        <authorList>
            <person name="Wilkins L."/>
            <person name="Ettinger C."/>
        </authorList>
    </citation>
    <scope>NUCLEOTIDE SEQUENCE [LARGE SCALE GENOMIC DNA]</scope>
    <source>
        <strain evidence="3">ZAV-07</strain>
    </source>
</reference>
<evidence type="ECO:0000313" key="3">
    <source>
        <dbReference type="EMBL" id="PMP67607.1"/>
    </source>
</evidence>
<dbReference type="SUPFAM" id="SSF53146">
    <property type="entry name" value="Nitrogenase accessory factor-like"/>
    <property type="match status" value="1"/>
</dbReference>
<dbReference type="Pfam" id="PF02579">
    <property type="entry name" value="Nitro_FeMo-Co"/>
    <property type="match status" value="1"/>
</dbReference>
<dbReference type="InterPro" id="IPR036105">
    <property type="entry name" value="DiNase_FeMo-co_biosyn_sf"/>
</dbReference>
<dbReference type="Proteomes" id="UP000237040">
    <property type="component" value="Unassembled WGS sequence"/>
</dbReference>
<protein>
    <submittedName>
        <fullName evidence="3">Dinitrogenase iron-molybdenum cofactor biosynthesis protein</fullName>
    </submittedName>
</protein>
<dbReference type="PANTHER" id="PTHR42983:SF1">
    <property type="entry name" value="IRON-MOLYBDENUM PROTEIN"/>
    <property type="match status" value="1"/>
</dbReference>
<feature type="coiled-coil region" evidence="1">
    <location>
        <begin position="128"/>
        <end position="155"/>
    </location>
</feature>
<dbReference type="PANTHER" id="PTHR42983">
    <property type="entry name" value="DINITROGENASE IRON-MOLYBDENUM COFACTOR PROTEIN-RELATED"/>
    <property type="match status" value="1"/>
</dbReference>
<gene>
    <name evidence="3" type="ORF">C0189_02785</name>
</gene>
<dbReference type="EMBL" id="PNIL01000041">
    <property type="protein sequence ID" value="PMP67607.1"/>
    <property type="molecule type" value="Genomic_DNA"/>
</dbReference>
<proteinExistence type="predicted"/>
<dbReference type="Gene3D" id="3.30.420.130">
    <property type="entry name" value="Dinitrogenase iron-molybdenum cofactor biosynthesis domain"/>
    <property type="match status" value="1"/>
</dbReference>
<sequence>MKIAFVTDEAKGLESLISEHFGHAPYFVIVEVEGDDVKNVESIANPYAGAHAHDEVVNFLKEKGVEMVVSGNMGEHMMTAFDEAGIDVVVGAEGTIDDVIDDVIAEDFEEYDEEIEEFDDEDYEDIDIEKLKQDVESLKKEIGEIKSILQDLENKLKG</sequence>
<dbReference type="InterPro" id="IPR033913">
    <property type="entry name" value="MTH1175_dom"/>
</dbReference>